<accession>A0A5B8U8L5</accession>
<dbReference type="InterPro" id="IPR036890">
    <property type="entry name" value="HATPase_C_sf"/>
</dbReference>
<name>A0A5B8U8L5_9ACTN</name>
<keyword evidence="10" id="KW-0472">Membrane</keyword>
<dbReference type="PANTHER" id="PTHR24421">
    <property type="entry name" value="NITRATE/NITRITE SENSOR PROTEIN NARX-RELATED"/>
    <property type="match status" value="1"/>
</dbReference>
<keyword evidence="10" id="KW-0812">Transmembrane</keyword>
<keyword evidence="5" id="KW-0547">Nucleotide-binding</keyword>
<comment type="catalytic activity">
    <reaction evidence="1">
        <text>ATP + protein L-histidine = ADP + protein N-phospho-L-histidine.</text>
        <dbReference type="EC" id="2.7.13.3"/>
    </reaction>
</comment>
<feature type="transmembrane region" description="Helical" evidence="10">
    <location>
        <begin position="195"/>
        <end position="215"/>
    </location>
</feature>
<dbReference type="InterPro" id="IPR050482">
    <property type="entry name" value="Sensor_HK_TwoCompSys"/>
</dbReference>
<reference evidence="12 13" key="1">
    <citation type="journal article" date="2018" name="J. Microbiol.">
        <title>Baekduia soli gen. nov., sp. nov., a novel bacterium isolated from the soil of Baekdu Mountain and proposal of a novel family name, Baekduiaceae fam. nov.</title>
        <authorList>
            <person name="An D.S."/>
            <person name="Siddiqi M.Z."/>
            <person name="Kim K.H."/>
            <person name="Yu H.S."/>
            <person name="Im W.T."/>
        </authorList>
    </citation>
    <scope>NUCLEOTIDE SEQUENCE [LARGE SCALE GENOMIC DNA]</scope>
    <source>
        <strain evidence="12 13">BR7-21</strain>
    </source>
</reference>
<dbReference type="Pfam" id="PF07730">
    <property type="entry name" value="HisKA_3"/>
    <property type="match status" value="1"/>
</dbReference>
<dbReference type="Proteomes" id="UP000321805">
    <property type="component" value="Chromosome"/>
</dbReference>
<dbReference type="EMBL" id="CP042430">
    <property type="protein sequence ID" value="QEC49469.1"/>
    <property type="molecule type" value="Genomic_DNA"/>
</dbReference>
<feature type="transmembrane region" description="Helical" evidence="10">
    <location>
        <begin position="56"/>
        <end position="79"/>
    </location>
</feature>
<dbReference type="GO" id="GO:0016020">
    <property type="term" value="C:membrane"/>
    <property type="evidence" value="ECO:0007669"/>
    <property type="project" value="InterPro"/>
</dbReference>
<evidence type="ECO:0000256" key="5">
    <source>
        <dbReference type="ARBA" id="ARBA00022741"/>
    </source>
</evidence>
<dbReference type="Pfam" id="PF02518">
    <property type="entry name" value="HATPase_c"/>
    <property type="match status" value="1"/>
</dbReference>
<feature type="region of interest" description="Disordered" evidence="9">
    <location>
        <begin position="1"/>
        <end position="45"/>
    </location>
</feature>
<dbReference type="OrthoDB" id="227596at2"/>
<dbReference type="Gene3D" id="3.30.565.10">
    <property type="entry name" value="Histidine kinase-like ATPase, C-terminal domain"/>
    <property type="match status" value="1"/>
</dbReference>
<evidence type="ECO:0000256" key="6">
    <source>
        <dbReference type="ARBA" id="ARBA00022777"/>
    </source>
</evidence>
<keyword evidence="7" id="KW-0067">ATP-binding</keyword>
<evidence type="ECO:0000259" key="11">
    <source>
        <dbReference type="SMART" id="SM00387"/>
    </source>
</evidence>
<organism evidence="12 13">
    <name type="scientific">Baekduia soli</name>
    <dbReference type="NCBI Taxonomy" id="496014"/>
    <lineage>
        <taxon>Bacteria</taxon>
        <taxon>Bacillati</taxon>
        <taxon>Actinomycetota</taxon>
        <taxon>Thermoleophilia</taxon>
        <taxon>Solirubrobacterales</taxon>
        <taxon>Baekduiaceae</taxon>
        <taxon>Baekduia</taxon>
    </lineage>
</organism>
<dbReference type="EC" id="2.7.13.3" evidence="2"/>
<evidence type="ECO:0000256" key="7">
    <source>
        <dbReference type="ARBA" id="ARBA00022840"/>
    </source>
</evidence>
<protein>
    <recommendedName>
        <fullName evidence="2">histidine kinase</fullName>
        <ecNumber evidence="2">2.7.13.3</ecNumber>
    </recommendedName>
</protein>
<feature type="transmembrane region" description="Helical" evidence="10">
    <location>
        <begin position="158"/>
        <end position="175"/>
    </location>
</feature>
<feature type="transmembrane region" description="Helical" evidence="10">
    <location>
        <begin position="110"/>
        <end position="130"/>
    </location>
</feature>
<dbReference type="SMART" id="SM00387">
    <property type="entry name" value="HATPase_c"/>
    <property type="match status" value="1"/>
</dbReference>
<dbReference type="GO" id="GO:0005524">
    <property type="term" value="F:ATP binding"/>
    <property type="evidence" value="ECO:0007669"/>
    <property type="project" value="UniProtKB-KW"/>
</dbReference>
<evidence type="ECO:0000256" key="3">
    <source>
        <dbReference type="ARBA" id="ARBA00022553"/>
    </source>
</evidence>
<keyword evidence="13" id="KW-1185">Reference proteome</keyword>
<dbReference type="KEGG" id="bsol:FSW04_19120"/>
<dbReference type="GO" id="GO:0046983">
    <property type="term" value="F:protein dimerization activity"/>
    <property type="evidence" value="ECO:0007669"/>
    <property type="project" value="InterPro"/>
</dbReference>
<evidence type="ECO:0000256" key="2">
    <source>
        <dbReference type="ARBA" id="ARBA00012438"/>
    </source>
</evidence>
<keyword evidence="3" id="KW-0597">Phosphoprotein</keyword>
<dbReference type="AlphaFoldDB" id="A0A5B8U8L5"/>
<evidence type="ECO:0000313" key="12">
    <source>
        <dbReference type="EMBL" id="QEC49469.1"/>
    </source>
</evidence>
<evidence type="ECO:0000313" key="13">
    <source>
        <dbReference type="Proteomes" id="UP000321805"/>
    </source>
</evidence>
<dbReference type="CDD" id="cd16917">
    <property type="entry name" value="HATPase_UhpB-NarQ-NarX-like"/>
    <property type="match status" value="1"/>
</dbReference>
<dbReference type="Gene3D" id="1.20.5.1930">
    <property type="match status" value="1"/>
</dbReference>
<keyword evidence="8" id="KW-0902">Two-component regulatory system</keyword>
<dbReference type="PANTHER" id="PTHR24421:SF10">
    <property type="entry name" value="NITRATE_NITRITE SENSOR PROTEIN NARQ"/>
    <property type="match status" value="1"/>
</dbReference>
<evidence type="ECO:0000256" key="10">
    <source>
        <dbReference type="SAM" id="Phobius"/>
    </source>
</evidence>
<gene>
    <name evidence="12" type="ORF">FSW04_19120</name>
</gene>
<keyword evidence="4" id="KW-0808">Transferase</keyword>
<dbReference type="SUPFAM" id="SSF55874">
    <property type="entry name" value="ATPase domain of HSP90 chaperone/DNA topoisomerase II/histidine kinase"/>
    <property type="match status" value="1"/>
</dbReference>
<keyword evidence="6" id="KW-0418">Kinase</keyword>
<dbReference type="InterPro" id="IPR011712">
    <property type="entry name" value="Sig_transdc_His_kin_sub3_dim/P"/>
</dbReference>
<feature type="transmembrane region" description="Helical" evidence="10">
    <location>
        <begin position="85"/>
        <end position="103"/>
    </location>
</feature>
<evidence type="ECO:0000256" key="1">
    <source>
        <dbReference type="ARBA" id="ARBA00000085"/>
    </source>
</evidence>
<dbReference type="GO" id="GO:0000155">
    <property type="term" value="F:phosphorelay sensor kinase activity"/>
    <property type="evidence" value="ECO:0007669"/>
    <property type="project" value="InterPro"/>
</dbReference>
<feature type="domain" description="Histidine kinase/HSP90-like ATPase" evidence="11">
    <location>
        <begin position="329"/>
        <end position="423"/>
    </location>
</feature>
<evidence type="ECO:0000256" key="9">
    <source>
        <dbReference type="SAM" id="MobiDB-lite"/>
    </source>
</evidence>
<evidence type="ECO:0000256" key="4">
    <source>
        <dbReference type="ARBA" id="ARBA00022679"/>
    </source>
</evidence>
<dbReference type="InterPro" id="IPR003594">
    <property type="entry name" value="HATPase_dom"/>
</dbReference>
<keyword evidence="10" id="KW-1133">Transmembrane helix</keyword>
<evidence type="ECO:0000256" key="8">
    <source>
        <dbReference type="ARBA" id="ARBA00023012"/>
    </source>
</evidence>
<proteinExistence type="predicted"/>
<sequence length="426" mass="44972">MSRSSSTARPSPPDGLSHAAPVLLRTPSGSPGTLGAMGDRRRRWGSTRETVRADRWFALLTMTRVLGTAVAVLLLVSHRVTRHDVPLAALTLVWSGVTLVAFGRSERLRAAPAAWAVDLLAALALVLASGDWRSPFYIYALTTLVLPATALGARAAMAWGTAFSVLYAVVAMLTRQVPSDTLANTIRLETLATHLFVPLLVTLALAYSSGLLARLRTARAESERLALEAERRRIAWELHDSAKQRVHAAHLMLSALEHRVGDPERELVDGALAELRGATADMETSVAELRIPLDGRPVDELLRRRAAELELAGDARIEVHGTLPPLPPLVAAHTYRIAAEALTNAVRHASCGTIHVELSTAPGGGGAVVVADDGVGIPDPPPAGGHGLRSMRGRAETIGARLHIGPAPGGHGTRVALALPTPGGSP</sequence>